<comment type="caution">
    <text evidence="2">The sequence shown here is derived from an EMBL/GenBank/DDBJ whole genome shotgun (WGS) entry which is preliminary data.</text>
</comment>
<keyword evidence="1" id="KW-0732">Signal</keyword>
<dbReference type="EMBL" id="CAJJDO010000092">
    <property type="protein sequence ID" value="CAD8188735.1"/>
    <property type="molecule type" value="Genomic_DNA"/>
</dbReference>
<organism evidence="2 3">
    <name type="scientific">Paramecium pentaurelia</name>
    <dbReference type="NCBI Taxonomy" id="43138"/>
    <lineage>
        <taxon>Eukaryota</taxon>
        <taxon>Sar</taxon>
        <taxon>Alveolata</taxon>
        <taxon>Ciliophora</taxon>
        <taxon>Intramacronucleata</taxon>
        <taxon>Oligohymenophorea</taxon>
        <taxon>Peniculida</taxon>
        <taxon>Parameciidae</taxon>
        <taxon>Paramecium</taxon>
    </lineage>
</organism>
<keyword evidence="3" id="KW-1185">Reference proteome</keyword>
<dbReference type="Proteomes" id="UP000689195">
    <property type="component" value="Unassembled WGS sequence"/>
</dbReference>
<name>A0A8S1WJ13_9CILI</name>
<evidence type="ECO:0000313" key="3">
    <source>
        <dbReference type="Proteomes" id="UP000689195"/>
    </source>
</evidence>
<evidence type="ECO:0000256" key="1">
    <source>
        <dbReference type="SAM" id="SignalP"/>
    </source>
</evidence>
<protein>
    <submittedName>
        <fullName evidence="2">Uncharacterized protein</fullName>
    </submittedName>
</protein>
<feature type="chain" id="PRO_5035944598" evidence="1">
    <location>
        <begin position="21"/>
        <end position="91"/>
    </location>
</feature>
<feature type="signal peptide" evidence="1">
    <location>
        <begin position="1"/>
        <end position="20"/>
    </location>
</feature>
<reference evidence="2" key="1">
    <citation type="submission" date="2021-01" db="EMBL/GenBank/DDBJ databases">
        <authorList>
            <consortium name="Genoscope - CEA"/>
            <person name="William W."/>
        </authorList>
    </citation>
    <scope>NUCLEOTIDE SEQUENCE</scope>
</reference>
<evidence type="ECO:0000313" key="2">
    <source>
        <dbReference type="EMBL" id="CAD8188735.1"/>
    </source>
</evidence>
<gene>
    <name evidence="2" type="ORF">PPENT_87.1.T0920064</name>
</gene>
<proteinExistence type="predicted"/>
<sequence>MKLLVIIFIVIFINSAYTGANCVQAFQKFRLVHNIFLNEQMNLEIVLKRHKILKLINELNMHMMILIIVCEITKMPEPLMSVKLGIVLKRI</sequence>
<dbReference type="AlphaFoldDB" id="A0A8S1WJ13"/>
<accession>A0A8S1WJ13</accession>